<evidence type="ECO:0000256" key="1">
    <source>
        <dbReference type="SAM" id="MobiDB-lite"/>
    </source>
</evidence>
<organism evidence="2 3">
    <name type="scientific">Alosa alosa</name>
    <name type="common">allis shad</name>
    <dbReference type="NCBI Taxonomy" id="278164"/>
    <lineage>
        <taxon>Eukaryota</taxon>
        <taxon>Metazoa</taxon>
        <taxon>Chordata</taxon>
        <taxon>Craniata</taxon>
        <taxon>Vertebrata</taxon>
        <taxon>Euteleostomi</taxon>
        <taxon>Actinopterygii</taxon>
        <taxon>Neopterygii</taxon>
        <taxon>Teleostei</taxon>
        <taxon>Clupei</taxon>
        <taxon>Clupeiformes</taxon>
        <taxon>Clupeoidei</taxon>
        <taxon>Clupeidae</taxon>
        <taxon>Alosa</taxon>
    </lineage>
</organism>
<feature type="compositionally biased region" description="Polar residues" evidence="1">
    <location>
        <begin position="1"/>
        <end position="13"/>
    </location>
</feature>
<dbReference type="AlphaFoldDB" id="A0AAV6GBA1"/>
<sequence>MGSLMTTVSQDLGLTSHPKDGISYSAVSPSRHWGIGIDLFGQREECHLLATHQHHFQQQPSFPRRTPIGRSWYCSIDQSRRASSDAGPVGQAGGPLPPSQASSESPAGQAGAYPSHRLHRPVQHHLPDSKQ</sequence>
<proteinExistence type="predicted"/>
<dbReference type="EMBL" id="JADWDJ010000014">
    <property type="protein sequence ID" value="KAG5270682.1"/>
    <property type="molecule type" value="Genomic_DNA"/>
</dbReference>
<dbReference type="Proteomes" id="UP000823561">
    <property type="component" value="Chromosome 14"/>
</dbReference>
<feature type="region of interest" description="Disordered" evidence="1">
    <location>
        <begin position="79"/>
        <end position="131"/>
    </location>
</feature>
<protein>
    <submittedName>
        <fullName evidence="2">Uncharacterized protein</fullName>
    </submittedName>
</protein>
<feature type="region of interest" description="Disordered" evidence="1">
    <location>
        <begin position="1"/>
        <end position="25"/>
    </location>
</feature>
<keyword evidence="3" id="KW-1185">Reference proteome</keyword>
<accession>A0AAV6GBA1</accession>
<gene>
    <name evidence="2" type="ORF">AALO_G00195350</name>
</gene>
<comment type="caution">
    <text evidence="2">The sequence shown here is derived from an EMBL/GenBank/DDBJ whole genome shotgun (WGS) entry which is preliminary data.</text>
</comment>
<name>A0AAV6GBA1_9TELE</name>
<reference evidence="2" key="1">
    <citation type="submission" date="2020-10" db="EMBL/GenBank/DDBJ databases">
        <title>Chromosome-scale genome assembly of the Allis shad, Alosa alosa.</title>
        <authorList>
            <person name="Margot Z."/>
            <person name="Christophe K."/>
            <person name="Cabau C."/>
            <person name="Louis A."/>
            <person name="Berthelot C."/>
            <person name="Parey E."/>
            <person name="Roest Crollius H."/>
            <person name="Montfort J."/>
            <person name="Robinson-Rechavi M."/>
            <person name="Bucao C."/>
            <person name="Bouchez O."/>
            <person name="Gislard M."/>
            <person name="Lluch J."/>
            <person name="Milhes M."/>
            <person name="Lampietro C."/>
            <person name="Lopez Roques C."/>
            <person name="Donnadieu C."/>
            <person name="Braasch I."/>
            <person name="Desvignes T."/>
            <person name="Postlethwait J."/>
            <person name="Bobe J."/>
            <person name="Guiguen Y."/>
        </authorList>
    </citation>
    <scope>NUCLEOTIDE SEQUENCE</scope>
    <source>
        <strain evidence="2">M-15738</strain>
        <tissue evidence="2">Blood</tissue>
    </source>
</reference>
<evidence type="ECO:0000313" key="2">
    <source>
        <dbReference type="EMBL" id="KAG5270682.1"/>
    </source>
</evidence>
<evidence type="ECO:0000313" key="3">
    <source>
        <dbReference type="Proteomes" id="UP000823561"/>
    </source>
</evidence>